<keyword evidence="2" id="KW-1185">Reference proteome</keyword>
<protein>
    <submittedName>
        <fullName evidence="1">Uncharacterized protein</fullName>
    </submittedName>
</protein>
<comment type="caution">
    <text evidence="1">The sequence shown here is derived from an EMBL/GenBank/DDBJ whole genome shotgun (WGS) entry which is preliminary data.</text>
</comment>
<feature type="non-terminal residue" evidence="1">
    <location>
        <position position="1"/>
    </location>
</feature>
<dbReference type="Proteomes" id="UP000717696">
    <property type="component" value="Unassembled WGS sequence"/>
</dbReference>
<sequence length="77" mass="8598">FPPSVFPSVLIAFTKIFKLAIGEMERWFTADGSRGLGLALSESVAALDRLGNFYFTEDLHMLLTTVFRPLGTMESLR</sequence>
<dbReference type="AlphaFoldDB" id="A0A9P9E240"/>
<accession>A0A9P9E240</accession>
<feature type="non-terminal residue" evidence="1">
    <location>
        <position position="77"/>
    </location>
</feature>
<name>A0A9P9E240_9HYPO</name>
<evidence type="ECO:0000313" key="1">
    <source>
        <dbReference type="EMBL" id="KAH7129658.1"/>
    </source>
</evidence>
<dbReference type="EMBL" id="JAGMUU010000021">
    <property type="protein sequence ID" value="KAH7129658.1"/>
    <property type="molecule type" value="Genomic_DNA"/>
</dbReference>
<gene>
    <name evidence="1" type="ORF">B0J13DRAFT_397403</name>
</gene>
<dbReference type="OrthoDB" id="5019724at2759"/>
<proteinExistence type="predicted"/>
<reference evidence="1" key="1">
    <citation type="journal article" date="2021" name="Nat. Commun.">
        <title>Genetic determinants of endophytism in the Arabidopsis root mycobiome.</title>
        <authorList>
            <person name="Mesny F."/>
            <person name="Miyauchi S."/>
            <person name="Thiergart T."/>
            <person name="Pickel B."/>
            <person name="Atanasova L."/>
            <person name="Karlsson M."/>
            <person name="Huettel B."/>
            <person name="Barry K.W."/>
            <person name="Haridas S."/>
            <person name="Chen C."/>
            <person name="Bauer D."/>
            <person name="Andreopoulos W."/>
            <person name="Pangilinan J."/>
            <person name="LaButti K."/>
            <person name="Riley R."/>
            <person name="Lipzen A."/>
            <person name="Clum A."/>
            <person name="Drula E."/>
            <person name="Henrissat B."/>
            <person name="Kohler A."/>
            <person name="Grigoriev I.V."/>
            <person name="Martin F.M."/>
            <person name="Hacquard S."/>
        </authorList>
    </citation>
    <scope>NUCLEOTIDE SEQUENCE</scope>
    <source>
        <strain evidence="1">MPI-CAGE-AT-0021</strain>
    </source>
</reference>
<evidence type="ECO:0000313" key="2">
    <source>
        <dbReference type="Proteomes" id="UP000717696"/>
    </source>
</evidence>
<organism evidence="1 2">
    <name type="scientific">Dactylonectria estremocensis</name>
    <dbReference type="NCBI Taxonomy" id="1079267"/>
    <lineage>
        <taxon>Eukaryota</taxon>
        <taxon>Fungi</taxon>
        <taxon>Dikarya</taxon>
        <taxon>Ascomycota</taxon>
        <taxon>Pezizomycotina</taxon>
        <taxon>Sordariomycetes</taxon>
        <taxon>Hypocreomycetidae</taxon>
        <taxon>Hypocreales</taxon>
        <taxon>Nectriaceae</taxon>
        <taxon>Dactylonectria</taxon>
    </lineage>
</organism>